<proteinExistence type="predicted"/>
<reference evidence="2 3" key="1">
    <citation type="submission" date="2019-05" db="EMBL/GenBank/DDBJ databases">
        <title>Another draft genome of Portunus trituberculatus and its Hox gene families provides insights of decapod evolution.</title>
        <authorList>
            <person name="Jeong J.-H."/>
            <person name="Song I."/>
            <person name="Kim S."/>
            <person name="Choi T."/>
            <person name="Kim D."/>
            <person name="Ryu S."/>
            <person name="Kim W."/>
        </authorList>
    </citation>
    <scope>NUCLEOTIDE SEQUENCE [LARGE SCALE GENOMIC DNA]</scope>
    <source>
        <tissue evidence="2">Muscle</tissue>
    </source>
</reference>
<organism evidence="2 3">
    <name type="scientific">Portunus trituberculatus</name>
    <name type="common">Swimming crab</name>
    <name type="synonym">Neptunus trituberculatus</name>
    <dbReference type="NCBI Taxonomy" id="210409"/>
    <lineage>
        <taxon>Eukaryota</taxon>
        <taxon>Metazoa</taxon>
        <taxon>Ecdysozoa</taxon>
        <taxon>Arthropoda</taxon>
        <taxon>Crustacea</taxon>
        <taxon>Multicrustacea</taxon>
        <taxon>Malacostraca</taxon>
        <taxon>Eumalacostraca</taxon>
        <taxon>Eucarida</taxon>
        <taxon>Decapoda</taxon>
        <taxon>Pleocyemata</taxon>
        <taxon>Brachyura</taxon>
        <taxon>Eubrachyura</taxon>
        <taxon>Portunoidea</taxon>
        <taxon>Portunidae</taxon>
        <taxon>Portuninae</taxon>
        <taxon>Portunus</taxon>
    </lineage>
</organism>
<evidence type="ECO:0000256" key="1">
    <source>
        <dbReference type="SAM" id="MobiDB-lite"/>
    </source>
</evidence>
<dbReference type="EMBL" id="VSRR010142074">
    <property type="protein sequence ID" value="MPD04643.1"/>
    <property type="molecule type" value="Genomic_DNA"/>
</dbReference>
<evidence type="ECO:0000313" key="2">
    <source>
        <dbReference type="EMBL" id="MPD04643.1"/>
    </source>
</evidence>
<sequence length="34" mass="3780">MTCPAPPRPPVTPSHDLERQRVSRGRIDLPVTSI</sequence>
<name>A0A5B7K7T1_PORTR</name>
<dbReference type="Proteomes" id="UP000324222">
    <property type="component" value="Unassembled WGS sequence"/>
</dbReference>
<feature type="region of interest" description="Disordered" evidence="1">
    <location>
        <begin position="1"/>
        <end position="34"/>
    </location>
</feature>
<feature type="compositionally biased region" description="Pro residues" evidence="1">
    <location>
        <begin position="1"/>
        <end position="12"/>
    </location>
</feature>
<keyword evidence="3" id="KW-1185">Reference proteome</keyword>
<comment type="caution">
    <text evidence="2">The sequence shown here is derived from an EMBL/GenBank/DDBJ whole genome shotgun (WGS) entry which is preliminary data.</text>
</comment>
<gene>
    <name evidence="2" type="ORF">E2C01_100341</name>
</gene>
<evidence type="ECO:0000313" key="3">
    <source>
        <dbReference type="Proteomes" id="UP000324222"/>
    </source>
</evidence>
<accession>A0A5B7K7T1</accession>
<dbReference type="AlphaFoldDB" id="A0A5B7K7T1"/>
<protein>
    <submittedName>
        <fullName evidence="2">Uncharacterized protein</fullName>
    </submittedName>
</protein>
<feature type="compositionally biased region" description="Basic and acidic residues" evidence="1">
    <location>
        <begin position="15"/>
        <end position="27"/>
    </location>
</feature>